<name>A0A2V4I560_9PSED</name>
<reference evidence="1 2" key="1">
    <citation type="submission" date="2018-06" db="EMBL/GenBank/DDBJ databases">
        <title>Pseudomonas diversity within urban Lake Michigan freshwaters.</title>
        <authorList>
            <person name="Batrich M."/>
            <person name="Hatzopoulos T."/>
            <person name="Putonti C."/>
        </authorList>
    </citation>
    <scope>NUCLEOTIDE SEQUENCE [LARGE SCALE GENOMIC DNA]</scope>
    <source>
        <strain evidence="1 2">LBp-160603</strain>
    </source>
</reference>
<dbReference type="AlphaFoldDB" id="A0A2V4I560"/>
<gene>
    <name evidence="1" type="ORF">DMX07_07495</name>
</gene>
<evidence type="ECO:0000313" key="1">
    <source>
        <dbReference type="EMBL" id="PYB84365.1"/>
    </source>
</evidence>
<dbReference type="Proteomes" id="UP000247620">
    <property type="component" value="Unassembled WGS sequence"/>
</dbReference>
<dbReference type="RefSeq" id="WP_110698697.1">
    <property type="nucleotide sequence ID" value="NZ_QJRO01000003.1"/>
</dbReference>
<comment type="caution">
    <text evidence="1">The sequence shown here is derived from an EMBL/GenBank/DDBJ whole genome shotgun (WGS) entry which is preliminary data.</text>
</comment>
<organism evidence="1 2">
    <name type="scientific">Pseudomonas soli</name>
    <dbReference type="NCBI Taxonomy" id="1306993"/>
    <lineage>
        <taxon>Bacteria</taxon>
        <taxon>Pseudomonadati</taxon>
        <taxon>Pseudomonadota</taxon>
        <taxon>Gammaproteobacteria</taxon>
        <taxon>Pseudomonadales</taxon>
        <taxon>Pseudomonadaceae</taxon>
        <taxon>Pseudomonas</taxon>
    </lineage>
</organism>
<dbReference type="EMBL" id="QJRO01000003">
    <property type="protein sequence ID" value="PYB84365.1"/>
    <property type="molecule type" value="Genomic_DNA"/>
</dbReference>
<sequence length="358" mass="39136">MLTNGYQSFQYLPSQISEQTYSGTVGEAQVSVVTTSPEANRLAKRIEYSAGKSLLHYLNISTTQPLKDLLQWLASFLGRSAAAPGAAEDLHPQHAEPTGTAAPFRRIFGNGFKTALDAVSLLATASKVDHKRFDVTLKAEQINSLQGAIVEGRANFKEIEMMVETRGDLQCVRTLALSLTHVADSHQPSIKAALANLASQRPNTSIFLGGLLAFIHEQESRWFEKASNSKVVMDAEAQSCFIIEGFQEHINKLGADEAHKILEQLEGHFGQRAHEVVGAAIMLVGEADDDNELLCRLVRAEVVADKLISLLRAKLDMPDINMQFKVTGDLSITDRSTNLNQFNPLELAALVSLGIKLQ</sequence>
<protein>
    <submittedName>
        <fullName evidence="1">Uncharacterized protein</fullName>
    </submittedName>
</protein>
<accession>A0A2V4I560</accession>
<proteinExistence type="predicted"/>
<evidence type="ECO:0000313" key="2">
    <source>
        <dbReference type="Proteomes" id="UP000247620"/>
    </source>
</evidence>